<name>A0A0S1STH3_9BACT</name>
<dbReference type="SUPFAM" id="SSF117130">
    <property type="entry name" value="CsrA-like"/>
    <property type="match status" value="2"/>
</dbReference>
<evidence type="ECO:0000256" key="4">
    <source>
        <dbReference type="HAMAP-Rule" id="MF_00167"/>
    </source>
</evidence>
<evidence type="ECO:0000256" key="3">
    <source>
        <dbReference type="ARBA" id="ARBA00022884"/>
    </source>
</evidence>
<keyword evidence="1 4" id="KW-0963">Cytoplasm</keyword>
<dbReference type="HAMAP" id="MF_00167">
    <property type="entry name" value="CsrA"/>
    <property type="match status" value="1"/>
</dbReference>
<reference evidence="5 6" key="2">
    <citation type="journal article" date="2016" name="PeerJ">
        <title>Analysis of five complete genome sequences for members of the class Peribacteria in the recently recognized Peregrinibacteria bacterial phylum.</title>
        <authorList>
            <person name="Anantharaman K."/>
            <person name="Brown C.T."/>
            <person name="Burstein D."/>
            <person name="Castelle C.J."/>
            <person name="Probst A.J."/>
            <person name="Thomas B.C."/>
            <person name="Williams K.H."/>
            <person name="Banfield J.F."/>
        </authorList>
    </citation>
    <scope>NUCLEOTIDE SEQUENCE [LARGE SCALE GENOMIC DNA]</scope>
    <source>
        <strain evidence="5">RIFOXYD1_FULL_PER-ii_59_16</strain>
    </source>
</reference>
<evidence type="ECO:0000313" key="5">
    <source>
        <dbReference type="EMBL" id="ALM13782.1"/>
    </source>
</evidence>
<accession>A0A0S1SQ68</accession>
<protein>
    <recommendedName>
        <fullName evidence="4">Translational regulator CsrA</fullName>
    </recommendedName>
</protein>
<dbReference type="GO" id="GO:0005829">
    <property type="term" value="C:cytosol"/>
    <property type="evidence" value="ECO:0007669"/>
    <property type="project" value="TreeGrafter"/>
</dbReference>
<accession>A0A0S1SXN6</accession>
<dbReference type="EMBL" id="CP013065">
    <property type="protein sequence ID" value="ALM13782.1"/>
    <property type="molecule type" value="Genomic_DNA"/>
</dbReference>
<keyword evidence="4" id="KW-1005">Bacterial flagellum biogenesis</keyword>
<organism evidence="5 6">
    <name type="scientific">Candidatus Peribacter riflensis</name>
    <dbReference type="NCBI Taxonomy" id="1735162"/>
    <lineage>
        <taxon>Bacteria</taxon>
        <taxon>Candidatus Peregrinibacteriota</taxon>
        <taxon>Candidatus Peribacteria</taxon>
        <taxon>Candidatus Peribacterales</taxon>
        <taxon>Candidatus Peribacteraceae</taxon>
        <taxon>Candidatus Peribacter</taxon>
    </lineage>
</organism>
<dbReference type="STRING" id="1735162.PeribacterB2_1124"/>
<dbReference type="GO" id="GO:0045947">
    <property type="term" value="P:negative regulation of translational initiation"/>
    <property type="evidence" value="ECO:0007669"/>
    <property type="project" value="UniProtKB-UniRule"/>
</dbReference>
<dbReference type="Gene3D" id="2.60.40.4380">
    <property type="entry name" value="Translational regulator CsrA"/>
    <property type="match status" value="2"/>
</dbReference>
<dbReference type="GO" id="GO:0006402">
    <property type="term" value="P:mRNA catabolic process"/>
    <property type="evidence" value="ECO:0007669"/>
    <property type="project" value="InterPro"/>
</dbReference>
<dbReference type="Pfam" id="PF02599">
    <property type="entry name" value="CsrA"/>
    <property type="match status" value="1"/>
</dbReference>
<accession>A0A0S1SIB2</accession>
<dbReference type="GO" id="GO:1902208">
    <property type="term" value="P:regulation of bacterial-type flagellum assembly"/>
    <property type="evidence" value="ECO:0007669"/>
    <property type="project" value="UniProtKB-UniRule"/>
</dbReference>
<reference evidence="6" key="1">
    <citation type="submission" date="2015-10" db="EMBL/GenBank/DDBJ databases">
        <title>Analysis of five complete genome sequences for members of the class Peribacteria in the recently recognized Peregrinibacteria bacterial phylum.</title>
        <authorList>
            <person name="Anantharaman K."/>
            <person name="Brown C.T."/>
            <person name="Burstein D."/>
            <person name="Castelle C.J."/>
            <person name="Probst A.J."/>
            <person name="Thomas B.C."/>
            <person name="Williams K.H."/>
            <person name="Banfield J.F."/>
        </authorList>
    </citation>
    <scope>NUCLEOTIDE SEQUENCE [LARGE SCALE GENOMIC DNA]</scope>
</reference>
<evidence type="ECO:0000256" key="1">
    <source>
        <dbReference type="ARBA" id="ARBA00022490"/>
    </source>
</evidence>
<comment type="similarity">
    <text evidence="4">Belongs to the CsrA/RsmA family.</text>
</comment>
<dbReference type="KEGG" id="prf:PeribacterA2_1122"/>
<dbReference type="AlphaFoldDB" id="A0A0S1STH3"/>
<dbReference type="PANTHER" id="PTHR34984">
    <property type="entry name" value="CARBON STORAGE REGULATOR"/>
    <property type="match status" value="1"/>
</dbReference>
<accession>A0A0S1SNW1</accession>
<comment type="subunit">
    <text evidence="4">Homodimer; the beta-strands of each monomer intercalate to form a hydrophobic core, while the alpha-helices form wings that extend away from the core.</text>
</comment>
<proteinExistence type="inferred from homology"/>
<comment type="subcellular location">
    <subcellularLocation>
        <location evidence="4">Cytoplasm</location>
    </subcellularLocation>
</comment>
<sequence>MLVLTRSLHQVILIGGTIEVAADRIGSRVVRFSVRASGYPIARGECPAAGSASKDGVLILARKRGERILIGGDIVVTLLRIVGNRVKVGITAPSEVVILRDELVV</sequence>
<accession>A0A0S1STH3</accession>
<evidence type="ECO:0000256" key="2">
    <source>
        <dbReference type="ARBA" id="ARBA00022845"/>
    </source>
</evidence>
<comment type="function">
    <text evidence="4">A translational regulator that binds mRNA to regulate translation initiation and/or mRNA stability. Usually binds in the 5'-UTR at or near the Shine-Dalgarno sequence preventing ribosome-binding, thus repressing translation. Its main target seems to be the major flagellin gene, while its function is anatagonized by FliW.</text>
</comment>
<keyword evidence="3 4" id="KW-0694">RNA-binding</keyword>
<gene>
    <name evidence="4" type="primary">csrA</name>
    <name evidence="5" type="ORF">PeribacterD1_1122</name>
</gene>
<evidence type="ECO:0000313" key="6">
    <source>
        <dbReference type="Proteomes" id="UP000069135"/>
    </source>
</evidence>
<dbReference type="GO" id="GO:0044781">
    <property type="term" value="P:bacterial-type flagellum organization"/>
    <property type="evidence" value="ECO:0007669"/>
    <property type="project" value="UniProtKB-KW"/>
</dbReference>
<dbReference type="GO" id="GO:0006109">
    <property type="term" value="P:regulation of carbohydrate metabolic process"/>
    <property type="evidence" value="ECO:0007669"/>
    <property type="project" value="InterPro"/>
</dbReference>
<dbReference type="InterPro" id="IPR036107">
    <property type="entry name" value="CsrA_sf"/>
</dbReference>
<dbReference type="Proteomes" id="UP000069135">
    <property type="component" value="Chromosome"/>
</dbReference>
<keyword evidence="2 4" id="KW-0810">Translation regulation</keyword>
<dbReference type="PANTHER" id="PTHR34984:SF1">
    <property type="entry name" value="CARBON STORAGE REGULATOR"/>
    <property type="match status" value="1"/>
</dbReference>
<dbReference type="InterPro" id="IPR003751">
    <property type="entry name" value="CsrA"/>
</dbReference>
<keyword evidence="4" id="KW-0678">Repressor</keyword>
<dbReference type="GO" id="GO:0048027">
    <property type="term" value="F:mRNA 5'-UTR binding"/>
    <property type="evidence" value="ECO:0007669"/>
    <property type="project" value="UniProtKB-UniRule"/>
</dbReference>